<evidence type="ECO:0000313" key="3">
    <source>
        <dbReference type="Proteomes" id="UP000228484"/>
    </source>
</evidence>
<comment type="caution">
    <text evidence="2">The sequence shown here is derived from an EMBL/GenBank/DDBJ whole genome shotgun (WGS) entry which is preliminary data.</text>
</comment>
<sequence length="216" mass="23337">MRNALKKLGVSSLALTLGIVSFGVLSPNANAEETNNTKSVKVQKPALTKDQIIERFEEINLKYPYNVEFSKEDADFVRTYAKSTVFGESEAATLARDSQYFNKSGGGSGISASMNGYVWDDVNTLNHSFGGYFSTRVNEGQAKKIVNSVTITAYGVVGKNGIGKVFSNTISDSANNTNYLYSDISEGYTAVAVVYTSKHAKATVTGQYGTFTIATY</sequence>
<gene>
    <name evidence="2" type="ORF">CO726_30055</name>
</gene>
<accession>A0A2G6Q4Q8</accession>
<evidence type="ECO:0000256" key="1">
    <source>
        <dbReference type="SAM" id="SignalP"/>
    </source>
</evidence>
<protein>
    <submittedName>
        <fullName evidence="2">Uncharacterized protein</fullName>
    </submittedName>
</protein>
<dbReference type="RefSeq" id="WP_099686748.1">
    <property type="nucleotide sequence ID" value="NZ_NWUW01000071.1"/>
</dbReference>
<organism evidence="2 3">
    <name type="scientific">Bacillus fungorum</name>
    <dbReference type="NCBI Taxonomy" id="2039284"/>
    <lineage>
        <taxon>Bacteria</taxon>
        <taxon>Bacillati</taxon>
        <taxon>Bacillota</taxon>
        <taxon>Bacilli</taxon>
        <taxon>Bacillales</taxon>
        <taxon>Bacillaceae</taxon>
        <taxon>Bacillus</taxon>
    </lineage>
</organism>
<feature type="chain" id="PRO_5013687526" evidence="1">
    <location>
        <begin position="32"/>
        <end position="216"/>
    </location>
</feature>
<dbReference type="AlphaFoldDB" id="A0A2G6Q4Q8"/>
<dbReference type="Proteomes" id="UP000228484">
    <property type="component" value="Unassembled WGS sequence"/>
</dbReference>
<evidence type="ECO:0000313" key="2">
    <source>
        <dbReference type="EMBL" id="PIE91804.1"/>
    </source>
</evidence>
<reference evidence="2 3" key="1">
    <citation type="submission" date="2017-09" db="EMBL/GenBank/DDBJ databases">
        <title>Biocontrol bacteria screening and application from spent mushroom substrate.</title>
        <authorList>
            <person name="Sun X."/>
        </authorList>
    </citation>
    <scope>NUCLEOTIDE SEQUENCE [LARGE SCALE GENOMIC DNA]</scope>
    <source>
        <strain evidence="2 3">100374</strain>
    </source>
</reference>
<keyword evidence="3" id="KW-1185">Reference proteome</keyword>
<name>A0A2G6Q4Q8_9BACI</name>
<dbReference type="EMBL" id="NWUW01000071">
    <property type="protein sequence ID" value="PIE91804.1"/>
    <property type="molecule type" value="Genomic_DNA"/>
</dbReference>
<keyword evidence="1" id="KW-0732">Signal</keyword>
<proteinExistence type="predicted"/>
<feature type="signal peptide" evidence="1">
    <location>
        <begin position="1"/>
        <end position="31"/>
    </location>
</feature>